<protein>
    <submittedName>
        <fullName evidence="1">Uncharacterized protein</fullName>
    </submittedName>
</protein>
<accession>A0A0A9GLJ4</accession>
<proteinExistence type="predicted"/>
<evidence type="ECO:0000313" key="1">
    <source>
        <dbReference type="EMBL" id="JAE23421.1"/>
    </source>
</evidence>
<dbReference type="AlphaFoldDB" id="A0A0A9GLJ4"/>
<dbReference type="EMBL" id="GBRH01174475">
    <property type="protein sequence ID" value="JAE23421.1"/>
    <property type="molecule type" value="Transcribed_RNA"/>
</dbReference>
<reference evidence="1" key="1">
    <citation type="submission" date="2014-09" db="EMBL/GenBank/DDBJ databases">
        <authorList>
            <person name="Magalhaes I.L.F."/>
            <person name="Oliveira U."/>
            <person name="Santos F.R."/>
            <person name="Vidigal T.H.D.A."/>
            <person name="Brescovit A.D."/>
            <person name="Santos A.J."/>
        </authorList>
    </citation>
    <scope>NUCLEOTIDE SEQUENCE</scope>
    <source>
        <tissue evidence="1">Shoot tissue taken approximately 20 cm above the soil surface</tissue>
    </source>
</reference>
<reference evidence="1" key="2">
    <citation type="journal article" date="2015" name="Data Brief">
        <title>Shoot transcriptome of the giant reed, Arundo donax.</title>
        <authorList>
            <person name="Barrero R.A."/>
            <person name="Guerrero F.D."/>
            <person name="Moolhuijzen P."/>
            <person name="Goolsby J.A."/>
            <person name="Tidwell J."/>
            <person name="Bellgard S.E."/>
            <person name="Bellgard M.I."/>
        </authorList>
    </citation>
    <scope>NUCLEOTIDE SEQUENCE</scope>
    <source>
        <tissue evidence="1">Shoot tissue taken approximately 20 cm above the soil surface</tissue>
    </source>
</reference>
<organism evidence="1">
    <name type="scientific">Arundo donax</name>
    <name type="common">Giant reed</name>
    <name type="synonym">Donax arundinaceus</name>
    <dbReference type="NCBI Taxonomy" id="35708"/>
    <lineage>
        <taxon>Eukaryota</taxon>
        <taxon>Viridiplantae</taxon>
        <taxon>Streptophyta</taxon>
        <taxon>Embryophyta</taxon>
        <taxon>Tracheophyta</taxon>
        <taxon>Spermatophyta</taxon>
        <taxon>Magnoliopsida</taxon>
        <taxon>Liliopsida</taxon>
        <taxon>Poales</taxon>
        <taxon>Poaceae</taxon>
        <taxon>PACMAD clade</taxon>
        <taxon>Arundinoideae</taxon>
        <taxon>Arundineae</taxon>
        <taxon>Arundo</taxon>
    </lineage>
</organism>
<name>A0A0A9GLJ4_ARUDO</name>
<sequence length="43" mass="4843">MSQRILFHGCILRLPGRRHMVKQVVKALASETSCAAPILYCED</sequence>